<dbReference type="VEuPathDB" id="FungiDB:GGTG_06403"/>
<dbReference type="RefSeq" id="XP_009222484.1">
    <property type="nucleotide sequence ID" value="XM_009224220.1"/>
</dbReference>
<dbReference type="EMBL" id="GL385397">
    <property type="protein sequence ID" value="EJT76484.1"/>
    <property type="molecule type" value="Genomic_DNA"/>
</dbReference>
<accession>J3NYQ1</accession>
<protein>
    <submittedName>
        <fullName evidence="1 2">Uncharacterized protein</fullName>
    </submittedName>
</protein>
<evidence type="ECO:0000313" key="3">
    <source>
        <dbReference type="Proteomes" id="UP000006039"/>
    </source>
</evidence>
<dbReference type="HOGENOM" id="CLU_2776072_0_0_1"/>
<reference evidence="2" key="5">
    <citation type="submission" date="2018-04" db="UniProtKB">
        <authorList>
            <consortium name="EnsemblFungi"/>
        </authorList>
    </citation>
    <scope>IDENTIFICATION</scope>
    <source>
        <strain evidence="2">R3-111a-1</strain>
    </source>
</reference>
<sequence>MQLFRGVTTLPPTPETVAVLAGLGFDDLGLWTAQADQLKEMLLPKLPCLCLAVPSSHQLSQRMAQTTRQ</sequence>
<reference evidence="1" key="2">
    <citation type="submission" date="2010-07" db="EMBL/GenBank/DDBJ databases">
        <authorList>
            <consortium name="The Broad Institute Genome Sequencing Platform"/>
            <consortium name="Broad Institute Genome Sequencing Center for Infectious Disease"/>
            <person name="Ma L.-J."/>
            <person name="Dead R."/>
            <person name="Young S."/>
            <person name="Zeng Q."/>
            <person name="Koehrsen M."/>
            <person name="Alvarado L."/>
            <person name="Berlin A."/>
            <person name="Chapman S.B."/>
            <person name="Chen Z."/>
            <person name="Freedman E."/>
            <person name="Gellesch M."/>
            <person name="Goldberg J."/>
            <person name="Griggs A."/>
            <person name="Gujja S."/>
            <person name="Heilman E.R."/>
            <person name="Heiman D."/>
            <person name="Hepburn T."/>
            <person name="Howarth C."/>
            <person name="Jen D."/>
            <person name="Larson L."/>
            <person name="Mehta T."/>
            <person name="Neiman D."/>
            <person name="Pearson M."/>
            <person name="Roberts A."/>
            <person name="Saif S."/>
            <person name="Shea T."/>
            <person name="Shenoy N."/>
            <person name="Sisk P."/>
            <person name="Stolte C."/>
            <person name="Sykes S."/>
            <person name="Walk T."/>
            <person name="White J."/>
            <person name="Yandava C."/>
            <person name="Haas B."/>
            <person name="Nusbaum C."/>
            <person name="Birren B."/>
        </authorList>
    </citation>
    <scope>NUCLEOTIDE SEQUENCE</scope>
    <source>
        <strain evidence="1">R3-111a-1</strain>
    </source>
</reference>
<gene>
    <name evidence="2" type="primary">20346861</name>
    <name evidence="1" type="ORF">GGTG_06403</name>
</gene>
<organism evidence="1">
    <name type="scientific">Gaeumannomyces tritici (strain R3-111a-1)</name>
    <name type="common">Wheat and barley take-all root rot fungus</name>
    <name type="synonym">Gaeumannomyces graminis var. tritici</name>
    <dbReference type="NCBI Taxonomy" id="644352"/>
    <lineage>
        <taxon>Eukaryota</taxon>
        <taxon>Fungi</taxon>
        <taxon>Dikarya</taxon>
        <taxon>Ascomycota</taxon>
        <taxon>Pezizomycotina</taxon>
        <taxon>Sordariomycetes</taxon>
        <taxon>Sordariomycetidae</taxon>
        <taxon>Magnaporthales</taxon>
        <taxon>Magnaporthaceae</taxon>
        <taxon>Gaeumannomyces</taxon>
    </lineage>
</organism>
<proteinExistence type="predicted"/>
<evidence type="ECO:0000313" key="2">
    <source>
        <dbReference type="EnsemblFungi" id="EJT76484"/>
    </source>
</evidence>
<reference evidence="3" key="1">
    <citation type="submission" date="2010-07" db="EMBL/GenBank/DDBJ databases">
        <title>The genome sequence of Gaeumannomyces graminis var. tritici strain R3-111a-1.</title>
        <authorList>
            <consortium name="The Broad Institute Genome Sequencing Platform"/>
            <person name="Ma L.-J."/>
            <person name="Dead R."/>
            <person name="Young S."/>
            <person name="Zeng Q."/>
            <person name="Koehrsen M."/>
            <person name="Alvarado L."/>
            <person name="Berlin A."/>
            <person name="Chapman S.B."/>
            <person name="Chen Z."/>
            <person name="Freedman E."/>
            <person name="Gellesch M."/>
            <person name="Goldberg J."/>
            <person name="Griggs A."/>
            <person name="Gujja S."/>
            <person name="Heilman E.R."/>
            <person name="Heiman D."/>
            <person name="Hepburn T."/>
            <person name="Howarth C."/>
            <person name="Jen D."/>
            <person name="Larson L."/>
            <person name="Mehta T."/>
            <person name="Neiman D."/>
            <person name="Pearson M."/>
            <person name="Roberts A."/>
            <person name="Saif S."/>
            <person name="Shea T."/>
            <person name="Shenoy N."/>
            <person name="Sisk P."/>
            <person name="Stolte C."/>
            <person name="Sykes S."/>
            <person name="Walk T."/>
            <person name="White J."/>
            <person name="Yandava C."/>
            <person name="Haas B."/>
            <person name="Nusbaum C."/>
            <person name="Birren B."/>
        </authorList>
    </citation>
    <scope>NUCLEOTIDE SEQUENCE [LARGE SCALE GENOMIC DNA]</scope>
    <source>
        <strain evidence="3">R3-111a-1</strain>
    </source>
</reference>
<dbReference type="EnsemblFungi" id="EJT76484">
    <property type="protein sequence ID" value="EJT76484"/>
    <property type="gene ID" value="GGTG_06403"/>
</dbReference>
<dbReference type="Proteomes" id="UP000006039">
    <property type="component" value="Unassembled WGS sequence"/>
</dbReference>
<dbReference type="GeneID" id="20346861"/>
<dbReference type="AlphaFoldDB" id="J3NYQ1"/>
<name>J3NYQ1_GAET3</name>
<reference evidence="1" key="3">
    <citation type="submission" date="2010-09" db="EMBL/GenBank/DDBJ databases">
        <title>Annotation of Gaeumannomyces graminis var. tritici R3-111a-1.</title>
        <authorList>
            <consortium name="The Broad Institute Genome Sequencing Platform"/>
            <person name="Ma L.-J."/>
            <person name="Dead R."/>
            <person name="Young S.K."/>
            <person name="Zeng Q."/>
            <person name="Gargeya S."/>
            <person name="Fitzgerald M."/>
            <person name="Haas B."/>
            <person name="Abouelleil A."/>
            <person name="Alvarado L."/>
            <person name="Arachchi H.M."/>
            <person name="Berlin A."/>
            <person name="Brown A."/>
            <person name="Chapman S.B."/>
            <person name="Chen Z."/>
            <person name="Dunbar C."/>
            <person name="Freedman E."/>
            <person name="Gearin G."/>
            <person name="Gellesch M."/>
            <person name="Goldberg J."/>
            <person name="Griggs A."/>
            <person name="Gujja S."/>
            <person name="Heiman D."/>
            <person name="Howarth C."/>
            <person name="Larson L."/>
            <person name="Lui A."/>
            <person name="MacDonald P.J.P."/>
            <person name="Mehta T."/>
            <person name="Montmayeur A."/>
            <person name="Murphy C."/>
            <person name="Neiman D."/>
            <person name="Pearson M."/>
            <person name="Priest M."/>
            <person name="Roberts A."/>
            <person name="Saif S."/>
            <person name="Shea T."/>
            <person name="Shenoy N."/>
            <person name="Sisk P."/>
            <person name="Stolte C."/>
            <person name="Sykes S."/>
            <person name="Yandava C."/>
            <person name="Wortman J."/>
            <person name="Nusbaum C."/>
            <person name="Birren B."/>
        </authorList>
    </citation>
    <scope>NUCLEOTIDE SEQUENCE</scope>
    <source>
        <strain evidence="1">R3-111a-1</strain>
    </source>
</reference>
<evidence type="ECO:0000313" key="1">
    <source>
        <dbReference type="EMBL" id="EJT76484.1"/>
    </source>
</evidence>
<reference evidence="2" key="4">
    <citation type="journal article" date="2015" name="G3 (Bethesda)">
        <title>Genome sequences of three phytopathogenic species of the Magnaporthaceae family of fungi.</title>
        <authorList>
            <person name="Okagaki L.H."/>
            <person name="Nunes C.C."/>
            <person name="Sailsbery J."/>
            <person name="Clay B."/>
            <person name="Brown D."/>
            <person name="John T."/>
            <person name="Oh Y."/>
            <person name="Young N."/>
            <person name="Fitzgerald M."/>
            <person name="Haas B.J."/>
            <person name="Zeng Q."/>
            <person name="Young S."/>
            <person name="Adiconis X."/>
            <person name="Fan L."/>
            <person name="Levin J.Z."/>
            <person name="Mitchell T.K."/>
            <person name="Okubara P.A."/>
            <person name="Farman M.L."/>
            <person name="Kohn L.M."/>
            <person name="Birren B."/>
            <person name="Ma L.-J."/>
            <person name="Dean R.A."/>
        </authorList>
    </citation>
    <scope>NUCLEOTIDE SEQUENCE</scope>
    <source>
        <strain evidence="2">R3-111a-1</strain>
    </source>
</reference>
<keyword evidence="3" id="KW-1185">Reference proteome</keyword>